<evidence type="ECO:0000256" key="2">
    <source>
        <dbReference type="ARBA" id="ARBA00008072"/>
    </source>
</evidence>
<dbReference type="InterPro" id="IPR020843">
    <property type="entry name" value="ER"/>
</dbReference>
<dbReference type="InterPro" id="IPR002328">
    <property type="entry name" value="ADH_Zn_CS"/>
</dbReference>
<dbReference type="Proteomes" id="UP001498476">
    <property type="component" value="Unassembled WGS sequence"/>
</dbReference>
<evidence type="ECO:0000256" key="5">
    <source>
        <dbReference type="ARBA" id="ARBA00023002"/>
    </source>
</evidence>
<organism evidence="8 9">
    <name type="scientific">Neonectria punicea</name>
    <dbReference type="NCBI Taxonomy" id="979145"/>
    <lineage>
        <taxon>Eukaryota</taxon>
        <taxon>Fungi</taxon>
        <taxon>Dikarya</taxon>
        <taxon>Ascomycota</taxon>
        <taxon>Pezizomycotina</taxon>
        <taxon>Sordariomycetes</taxon>
        <taxon>Hypocreomycetidae</taxon>
        <taxon>Hypocreales</taxon>
        <taxon>Nectriaceae</taxon>
        <taxon>Neonectria</taxon>
    </lineage>
</organism>
<dbReference type="Gene3D" id="3.90.180.10">
    <property type="entry name" value="Medium-chain alcohol dehydrogenases, catalytic domain"/>
    <property type="match status" value="2"/>
</dbReference>
<evidence type="ECO:0000256" key="4">
    <source>
        <dbReference type="ARBA" id="ARBA00022833"/>
    </source>
</evidence>
<dbReference type="SMART" id="SM00829">
    <property type="entry name" value="PKS_ER"/>
    <property type="match status" value="1"/>
</dbReference>
<comment type="similarity">
    <text evidence="2 6">Belongs to the zinc-containing alcohol dehydrogenase family.</text>
</comment>
<gene>
    <name evidence="8" type="ORF">QQX98_003612</name>
</gene>
<evidence type="ECO:0000256" key="1">
    <source>
        <dbReference type="ARBA" id="ARBA00001947"/>
    </source>
</evidence>
<dbReference type="Gene3D" id="3.40.50.720">
    <property type="entry name" value="NAD(P)-binding Rossmann-like Domain"/>
    <property type="match status" value="1"/>
</dbReference>
<keyword evidence="9" id="KW-1185">Reference proteome</keyword>
<evidence type="ECO:0000313" key="9">
    <source>
        <dbReference type="Proteomes" id="UP001498476"/>
    </source>
</evidence>
<dbReference type="InterPro" id="IPR011032">
    <property type="entry name" value="GroES-like_sf"/>
</dbReference>
<protein>
    <recommendedName>
        <fullName evidence="7">Enoyl reductase (ER) domain-containing protein</fullName>
    </recommendedName>
</protein>
<dbReference type="Pfam" id="PF00107">
    <property type="entry name" value="ADH_zinc_N"/>
    <property type="match status" value="1"/>
</dbReference>
<evidence type="ECO:0000313" key="8">
    <source>
        <dbReference type="EMBL" id="KAK7418909.1"/>
    </source>
</evidence>
<dbReference type="EMBL" id="JAZAVJ010000042">
    <property type="protein sequence ID" value="KAK7418909.1"/>
    <property type="molecule type" value="Genomic_DNA"/>
</dbReference>
<dbReference type="SUPFAM" id="SSF50129">
    <property type="entry name" value="GroES-like"/>
    <property type="match status" value="1"/>
</dbReference>
<keyword evidence="4 6" id="KW-0862">Zinc</keyword>
<proteinExistence type="inferred from homology"/>
<dbReference type="InterPro" id="IPR013149">
    <property type="entry name" value="ADH-like_C"/>
</dbReference>
<keyword evidence="5" id="KW-0560">Oxidoreductase</keyword>
<dbReference type="InterPro" id="IPR013154">
    <property type="entry name" value="ADH-like_N"/>
</dbReference>
<dbReference type="Pfam" id="PF08240">
    <property type="entry name" value="ADH_N"/>
    <property type="match status" value="1"/>
</dbReference>
<dbReference type="PANTHER" id="PTHR42940">
    <property type="entry name" value="ALCOHOL DEHYDROGENASE 1-RELATED"/>
    <property type="match status" value="1"/>
</dbReference>
<comment type="caution">
    <text evidence="8">The sequence shown here is derived from an EMBL/GenBank/DDBJ whole genome shotgun (WGS) entry which is preliminary data.</text>
</comment>
<dbReference type="InterPro" id="IPR036291">
    <property type="entry name" value="NAD(P)-bd_dom_sf"/>
</dbReference>
<evidence type="ECO:0000256" key="3">
    <source>
        <dbReference type="ARBA" id="ARBA00022723"/>
    </source>
</evidence>
<dbReference type="SUPFAM" id="SSF51735">
    <property type="entry name" value="NAD(P)-binding Rossmann-fold domains"/>
    <property type="match status" value="1"/>
</dbReference>
<dbReference type="PROSITE" id="PS00059">
    <property type="entry name" value="ADH_ZINC"/>
    <property type="match status" value="1"/>
</dbReference>
<evidence type="ECO:0000256" key="6">
    <source>
        <dbReference type="RuleBase" id="RU361277"/>
    </source>
</evidence>
<evidence type="ECO:0000259" key="7">
    <source>
        <dbReference type="SMART" id="SM00829"/>
    </source>
</evidence>
<accession>A0ABR1HDI8</accession>
<reference evidence="8 9" key="1">
    <citation type="journal article" date="2025" name="Microbiol. Resour. Announc.">
        <title>Draft genome sequences for Neonectria magnoliae and Neonectria punicea, canker pathogens of Liriodendron tulipifera and Acer saccharum in West Virginia.</title>
        <authorList>
            <person name="Petronek H.M."/>
            <person name="Kasson M.T."/>
            <person name="Metheny A.M."/>
            <person name="Stauder C.M."/>
            <person name="Lovett B."/>
            <person name="Lynch S.C."/>
            <person name="Garnas J.R."/>
            <person name="Kasson L.R."/>
            <person name="Stajich J.E."/>
        </authorList>
    </citation>
    <scope>NUCLEOTIDE SEQUENCE [LARGE SCALE GENOMIC DNA]</scope>
    <source>
        <strain evidence="8 9">NRRL 64653</strain>
    </source>
</reference>
<dbReference type="PANTHER" id="PTHR42940:SF7">
    <property type="entry name" value="ALCOHOL DEHYDROGENASE-LIKE N-TERMINAL DOMAIN-CONTAINING PROTEIN"/>
    <property type="match status" value="1"/>
</dbReference>
<sequence>MSSSPSSYKAVLVESAGAPLALKDVPLGEPSSDEVLVKVIAGGICHMDAIVQTGYLGNAFPRIPGHEIVGDIVKVGEGVTAFRPGDRVGGSWGHLAVQFANRMGFKVVALSSGDSKRDFAKQLGAHQYIDTSTEDPIAALTALGGAAIIVATAPNAKAISPLVQGLRSLGKLLVLAPVGNIEFDTTAMTRRGASVHTWPSGNILDAEETLEFAKLHGIKCLIEKFLLKDADKAMGHMLSGAVRFRSVLVMDE</sequence>
<keyword evidence="3 6" id="KW-0479">Metal-binding</keyword>
<comment type="cofactor">
    <cofactor evidence="1 6">
        <name>Zn(2+)</name>
        <dbReference type="ChEBI" id="CHEBI:29105"/>
    </cofactor>
</comment>
<name>A0ABR1HDI8_9HYPO</name>
<feature type="domain" description="Enoyl reductase (ER)" evidence="7">
    <location>
        <begin position="17"/>
        <end position="248"/>
    </location>
</feature>